<keyword evidence="2" id="KW-1185">Reference proteome</keyword>
<accession>A0ABD3BL96</accession>
<protein>
    <submittedName>
        <fullName evidence="1">Uncharacterized protein</fullName>
    </submittedName>
</protein>
<name>A0ABD3BL96_9LAMI</name>
<evidence type="ECO:0000313" key="1">
    <source>
        <dbReference type="EMBL" id="KAL3617522.1"/>
    </source>
</evidence>
<reference evidence="2" key="1">
    <citation type="journal article" date="2024" name="IScience">
        <title>Strigolactones Initiate the Formation of Haustorium-like Structures in Castilleja.</title>
        <authorList>
            <person name="Buerger M."/>
            <person name="Peterson D."/>
            <person name="Chory J."/>
        </authorList>
    </citation>
    <scope>NUCLEOTIDE SEQUENCE [LARGE SCALE GENOMIC DNA]</scope>
</reference>
<proteinExistence type="predicted"/>
<sequence>MEDQLLQIFRTSKDHIQPYEEEAWCIVLEGQSAAFHSMGSFDRMNPFDRMVFVRSNGPFLQSSSPTLSFGRMGFFHTSFDRMKSVCMVFVALLLRSVLPMPPMILDLEVGPEKVTMDDFSSFLP</sequence>
<dbReference type="EMBL" id="JAVIJP010000081">
    <property type="protein sequence ID" value="KAL3617522.1"/>
    <property type="molecule type" value="Genomic_DNA"/>
</dbReference>
<evidence type="ECO:0000313" key="2">
    <source>
        <dbReference type="Proteomes" id="UP001632038"/>
    </source>
</evidence>
<gene>
    <name evidence="1" type="ORF">CASFOL_037843</name>
</gene>
<organism evidence="1 2">
    <name type="scientific">Castilleja foliolosa</name>
    <dbReference type="NCBI Taxonomy" id="1961234"/>
    <lineage>
        <taxon>Eukaryota</taxon>
        <taxon>Viridiplantae</taxon>
        <taxon>Streptophyta</taxon>
        <taxon>Embryophyta</taxon>
        <taxon>Tracheophyta</taxon>
        <taxon>Spermatophyta</taxon>
        <taxon>Magnoliopsida</taxon>
        <taxon>eudicotyledons</taxon>
        <taxon>Gunneridae</taxon>
        <taxon>Pentapetalae</taxon>
        <taxon>asterids</taxon>
        <taxon>lamiids</taxon>
        <taxon>Lamiales</taxon>
        <taxon>Orobanchaceae</taxon>
        <taxon>Pedicularideae</taxon>
        <taxon>Castillejinae</taxon>
        <taxon>Castilleja</taxon>
    </lineage>
</organism>
<dbReference type="AlphaFoldDB" id="A0ABD3BL96"/>
<dbReference type="Proteomes" id="UP001632038">
    <property type="component" value="Unassembled WGS sequence"/>
</dbReference>
<comment type="caution">
    <text evidence="1">The sequence shown here is derived from an EMBL/GenBank/DDBJ whole genome shotgun (WGS) entry which is preliminary data.</text>
</comment>